<evidence type="ECO:0000256" key="1">
    <source>
        <dbReference type="ARBA" id="ARBA00022801"/>
    </source>
</evidence>
<evidence type="ECO:0000256" key="3">
    <source>
        <dbReference type="ARBA" id="ARBA00023098"/>
    </source>
</evidence>
<reference evidence="6 7" key="1">
    <citation type="submission" date="2024-01" db="EMBL/GenBank/DDBJ databases">
        <title>Multi-omics insights into the function and evolution of sodium benzoate biodegradation pathways in Benzoatithermus flavus gen. nov., sp. nov. from hot spring.</title>
        <authorList>
            <person name="Hu C.-J."/>
            <person name="Li W.-J."/>
        </authorList>
    </citation>
    <scope>NUCLEOTIDE SEQUENCE [LARGE SCALE GENOMIC DNA]</scope>
    <source>
        <strain evidence="6 7">SYSU G07066</strain>
    </source>
</reference>
<evidence type="ECO:0000313" key="6">
    <source>
        <dbReference type="EMBL" id="MEK0083754.1"/>
    </source>
</evidence>
<dbReference type="PANTHER" id="PTHR14226:SF78">
    <property type="entry name" value="SLR0060 PROTEIN"/>
    <property type="match status" value="1"/>
</dbReference>
<proteinExistence type="predicted"/>
<feature type="short sequence motif" description="GXSXG" evidence="4">
    <location>
        <begin position="48"/>
        <end position="52"/>
    </location>
</feature>
<feature type="short sequence motif" description="DGA/G" evidence="4">
    <location>
        <begin position="202"/>
        <end position="204"/>
    </location>
</feature>
<sequence length="345" mass="38283">MRKDGDTASNRKRINLALQGGGAHGAFTWGALDRLLEDGRLEIAGICGTSAGAMNATALAYGLARGGPEEARAVLNRFWSLVAERALFSPFQPTPLDRLVSKGDMELSPSWHFYDALSRMVSPYVANPLNYNPLVDILDQVVDFAWLKRNLTIRLFVCATNVKTGKIRVFSGEEISAKAVMASACLPSLFQAVEVEGEYYWDGGFMGNPPIFPLIYETDCEDMLIVQINPIEIEHVPMTAQTIVDRINEISFNSSLMREMRAIAFVQKLLAEHRIPRGRYKDVKIHLIEAEEAMRPLGYSSKLNASADFLCWLRALGRERAGLFLDEAYDKIGVASSVDIAAKFL</sequence>
<accession>A0ABU8XRT6</accession>
<feature type="active site" description="Nucleophile" evidence="4">
    <location>
        <position position="50"/>
    </location>
</feature>
<dbReference type="PROSITE" id="PS51635">
    <property type="entry name" value="PNPLA"/>
    <property type="match status" value="1"/>
</dbReference>
<gene>
    <name evidence="6" type="ORF">U1T56_11370</name>
</gene>
<dbReference type="Proteomes" id="UP001375743">
    <property type="component" value="Unassembled WGS sequence"/>
</dbReference>
<protein>
    <submittedName>
        <fullName evidence="6">Patatin-like phospholipase family protein</fullName>
    </submittedName>
</protein>
<evidence type="ECO:0000313" key="7">
    <source>
        <dbReference type="Proteomes" id="UP001375743"/>
    </source>
</evidence>
<dbReference type="InterPro" id="IPR002641">
    <property type="entry name" value="PNPLA_dom"/>
</dbReference>
<feature type="domain" description="PNPLA" evidence="5">
    <location>
        <begin position="16"/>
        <end position="215"/>
    </location>
</feature>
<evidence type="ECO:0000259" key="5">
    <source>
        <dbReference type="PROSITE" id="PS51635"/>
    </source>
</evidence>
<feature type="active site" description="Proton acceptor" evidence="4">
    <location>
        <position position="202"/>
    </location>
</feature>
<name>A0ABU8XRT6_9PROT</name>
<organism evidence="6 7">
    <name type="scientific">Benzoatithermus flavus</name>
    <dbReference type="NCBI Taxonomy" id="3108223"/>
    <lineage>
        <taxon>Bacteria</taxon>
        <taxon>Pseudomonadati</taxon>
        <taxon>Pseudomonadota</taxon>
        <taxon>Alphaproteobacteria</taxon>
        <taxon>Geminicoccales</taxon>
        <taxon>Geminicoccaceae</taxon>
        <taxon>Benzoatithermus</taxon>
    </lineage>
</organism>
<dbReference type="Pfam" id="PF01734">
    <property type="entry name" value="Patatin"/>
    <property type="match status" value="1"/>
</dbReference>
<evidence type="ECO:0000256" key="2">
    <source>
        <dbReference type="ARBA" id="ARBA00022963"/>
    </source>
</evidence>
<feature type="short sequence motif" description="GXGXXG" evidence="4">
    <location>
        <begin position="20"/>
        <end position="25"/>
    </location>
</feature>
<dbReference type="InterPro" id="IPR050301">
    <property type="entry name" value="NTE"/>
</dbReference>
<evidence type="ECO:0000256" key="4">
    <source>
        <dbReference type="PROSITE-ProRule" id="PRU01161"/>
    </source>
</evidence>
<dbReference type="InterPro" id="IPR016035">
    <property type="entry name" value="Acyl_Trfase/lysoPLipase"/>
</dbReference>
<keyword evidence="7" id="KW-1185">Reference proteome</keyword>
<dbReference type="PANTHER" id="PTHR14226">
    <property type="entry name" value="NEUROPATHY TARGET ESTERASE/SWISS CHEESE D.MELANOGASTER"/>
    <property type="match status" value="1"/>
</dbReference>
<keyword evidence="3 4" id="KW-0443">Lipid metabolism</keyword>
<dbReference type="Gene3D" id="3.40.1090.10">
    <property type="entry name" value="Cytosolic phospholipase A2 catalytic domain"/>
    <property type="match status" value="2"/>
</dbReference>
<comment type="caution">
    <text evidence="6">The sequence shown here is derived from an EMBL/GenBank/DDBJ whole genome shotgun (WGS) entry which is preliminary data.</text>
</comment>
<keyword evidence="2 4" id="KW-0442">Lipid degradation</keyword>
<dbReference type="EMBL" id="JBBLZC010000010">
    <property type="protein sequence ID" value="MEK0083754.1"/>
    <property type="molecule type" value="Genomic_DNA"/>
</dbReference>
<dbReference type="SUPFAM" id="SSF52151">
    <property type="entry name" value="FabD/lysophospholipase-like"/>
    <property type="match status" value="1"/>
</dbReference>
<dbReference type="RefSeq" id="WP_418159602.1">
    <property type="nucleotide sequence ID" value="NZ_JBBLZC010000010.1"/>
</dbReference>
<keyword evidence="1 4" id="KW-0378">Hydrolase</keyword>